<evidence type="ECO:0000313" key="2">
    <source>
        <dbReference type="Proteomes" id="UP000322915"/>
    </source>
</evidence>
<dbReference type="EMBL" id="SEUJ01000029">
    <property type="protein sequence ID" value="KAA1166628.1"/>
    <property type="molecule type" value="Genomic_DNA"/>
</dbReference>
<proteinExistence type="predicted"/>
<evidence type="ECO:0000313" key="1">
    <source>
        <dbReference type="EMBL" id="KAA1166628.1"/>
    </source>
</evidence>
<dbReference type="Proteomes" id="UP000322915">
    <property type="component" value="Unassembled WGS sequence"/>
</dbReference>
<protein>
    <submittedName>
        <fullName evidence="1">Uncharacterized protein</fullName>
    </submittedName>
</protein>
<accession>A0ABQ6RNH5</accession>
<sequence length="102" mass="11451">MLGVLLCSFNLYASWKSSPYVEVTQLYPADSGLIFFTTHADTTVSSCEGGKRFYLPLTDKNYNIKASVLIAAYMSKNKIFMTYDSNQPKSCAAVVNRFIVQR</sequence>
<keyword evidence="2" id="KW-1185">Reference proteome</keyword>
<comment type="caution">
    <text evidence="1">The sequence shown here is derived from an EMBL/GenBank/DDBJ whole genome shotgun (WGS) entry which is preliminary data.</text>
</comment>
<reference evidence="1 2" key="1">
    <citation type="submission" date="2019-01" db="EMBL/GenBank/DDBJ databases">
        <title>Genome sequences of marine Pseudoalteromonas species.</title>
        <authorList>
            <person name="Boraston A.B."/>
            <person name="Hehemann J.-H."/>
            <person name="Vickers C.J."/>
            <person name="Salama-Alber O."/>
            <person name="Abe K."/>
            <person name="Hettle A.J."/>
        </authorList>
    </citation>
    <scope>NUCLEOTIDE SEQUENCE [LARGE SCALE GENOMIC DNA]</scope>
    <source>
        <strain evidence="1 2">PS47</strain>
    </source>
</reference>
<organism evidence="1 2">
    <name type="scientific">Pseudoalteromonas fuliginea</name>
    <dbReference type="NCBI Taxonomy" id="1872678"/>
    <lineage>
        <taxon>Bacteria</taxon>
        <taxon>Pseudomonadati</taxon>
        <taxon>Pseudomonadota</taxon>
        <taxon>Gammaproteobacteria</taxon>
        <taxon>Alteromonadales</taxon>
        <taxon>Pseudoalteromonadaceae</taxon>
        <taxon>Pseudoalteromonas</taxon>
    </lineage>
</organism>
<name>A0ABQ6RNH5_9GAMM</name>
<gene>
    <name evidence="1" type="ORF">EU509_00250</name>
</gene>